<dbReference type="CDD" id="cd07185">
    <property type="entry name" value="OmpA_C-like"/>
    <property type="match status" value="1"/>
</dbReference>
<dbReference type="InterPro" id="IPR006665">
    <property type="entry name" value="OmpA-like"/>
</dbReference>
<dbReference type="RefSeq" id="WP_060772756.1">
    <property type="nucleotide sequence ID" value="NZ_MIND01000018.1"/>
</dbReference>
<protein>
    <submittedName>
        <fullName evidence="4">Chemotaxis protein MotB</fullName>
    </submittedName>
</protein>
<keyword evidence="1 2" id="KW-0472">Membrane</keyword>
<dbReference type="PROSITE" id="PS51123">
    <property type="entry name" value="OMPA_2"/>
    <property type="match status" value="1"/>
</dbReference>
<dbReference type="AlphaFoldDB" id="A0A2S3WIV7"/>
<dbReference type="InterPro" id="IPR036737">
    <property type="entry name" value="OmpA-like_sf"/>
</dbReference>
<comment type="caution">
    <text evidence="4">The sequence shown here is derived from an EMBL/GenBank/DDBJ whole genome shotgun (WGS) entry which is preliminary data.</text>
</comment>
<feature type="transmembrane region" description="Helical" evidence="2">
    <location>
        <begin position="24"/>
        <end position="44"/>
    </location>
</feature>
<proteinExistence type="predicted"/>
<feature type="domain" description="OmpA-like" evidence="3">
    <location>
        <begin position="87"/>
        <end position="229"/>
    </location>
</feature>
<keyword evidence="2" id="KW-1133">Transmembrane helix</keyword>
<reference evidence="4 5" key="2">
    <citation type="submission" date="2018-03" db="EMBL/GenBank/DDBJ databases">
        <title>Draft genome of Pseudomonas putida strain KT-27.</title>
        <authorList>
            <person name="Yoshizawa S."/>
            <person name="Khan N.H."/>
            <person name="Nishimura M."/>
            <person name="Chiura H.X."/>
            <person name="Ogura Y."/>
            <person name="Hayashi T."/>
            <person name="Kogure K."/>
        </authorList>
    </citation>
    <scope>NUCLEOTIDE SEQUENCE [LARGE SCALE GENOMIC DNA]</scope>
    <source>
        <strain evidence="4 5">KT-27</strain>
    </source>
</reference>
<reference evidence="4 5" key="1">
    <citation type="submission" date="2016-08" db="EMBL/GenBank/DDBJ databases">
        <authorList>
            <person name="Seilhamer J.J."/>
        </authorList>
    </citation>
    <scope>NUCLEOTIDE SEQUENCE [LARGE SCALE GENOMIC DNA]</scope>
    <source>
        <strain evidence="4 5">KT-27</strain>
    </source>
</reference>
<accession>A0A2S3WIV7</accession>
<dbReference type="Proteomes" id="UP000237194">
    <property type="component" value="Unassembled WGS sequence"/>
</dbReference>
<evidence type="ECO:0000256" key="2">
    <source>
        <dbReference type="SAM" id="Phobius"/>
    </source>
</evidence>
<evidence type="ECO:0000256" key="1">
    <source>
        <dbReference type="PROSITE-ProRule" id="PRU00473"/>
    </source>
</evidence>
<dbReference type="EMBL" id="MIND01000018">
    <property type="protein sequence ID" value="POF90885.1"/>
    <property type="molecule type" value="Genomic_DNA"/>
</dbReference>
<evidence type="ECO:0000313" key="4">
    <source>
        <dbReference type="EMBL" id="POF90885.1"/>
    </source>
</evidence>
<dbReference type="PANTHER" id="PTHR30329">
    <property type="entry name" value="STATOR ELEMENT OF FLAGELLAR MOTOR COMPLEX"/>
    <property type="match status" value="1"/>
</dbReference>
<dbReference type="Pfam" id="PF00691">
    <property type="entry name" value="OmpA"/>
    <property type="match status" value="1"/>
</dbReference>
<dbReference type="Gene3D" id="3.30.1330.60">
    <property type="entry name" value="OmpA-like domain"/>
    <property type="match status" value="1"/>
</dbReference>
<dbReference type="SUPFAM" id="SSF103088">
    <property type="entry name" value="OmpA-like"/>
    <property type="match status" value="1"/>
</dbReference>
<sequence length="248" mass="28693">MRWRKSNEVSVDEENPYWMSFSDMMSALLVIFILAAVILILQLMERQKDFDQKVSLLEQAEQVRRTILDEAVDELRQRGIKVEVSENHTVLRIPNALLGFDTGAYEVLPRYQPTALEIGEVINKVISKEHRVDFLDTIFIEGHTDNRPYNNAQIKGNWGLSTFRAISLWQFWSSELPEAERLNRLNNQDGDPLFSVSGYGETRPVNDQQSSEDDYRLNRRIDIRFTIRRPLSAEYEGVREVLGGGTTK</sequence>
<keyword evidence="2" id="KW-0812">Transmembrane</keyword>
<dbReference type="InterPro" id="IPR050330">
    <property type="entry name" value="Bact_OuterMem_StrucFunc"/>
</dbReference>
<dbReference type="PANTHER" id="PTHR30329:SF20">
    <property type="entry name" value="EXPORTED PROTEIN"/>
    <property type="match status" value="1"/>
</dbReference>
<dbReference type="GO" id="GO:0016020">
    <property type="term" value="C:membrane"/>
    <property type="evidence" value="ECO:0007669"/>
    <property type="project" value="UniProtKB-UniRule"/>
</dbReference>
<gene>
    <name evidence="4" type="ORF">BGP80_24230</name>
</gene>
<organism evidence="4 5">
    <name type="scientific">Pseudomonas putida</name>
    <name type="common">Arthrobacter siderocapsulatus</name>
    <dbReference type="NCBI Taxonomy" id="303"/>
    <lineage>
        <taxon>Bacteria</taxon>
        <taxon>Pseudomonadati</taxon>
        <taxon>Pseudomonadota</taxon>
        <taxon>Gammaproteobacteria</taxon>
        <taxon>Pseudomonadales</taxon>
        <taxon>Pseudomonadaceae</taxon>
        <taxon>Pseudomonas</taxon>
    </lineage>
</organism>
<evidence type="ECO:0000259" key="3">
    <source>
        <dbReference type="PROSITE" id="PS51123"/>
    </source>
</evidence>
<evidence type="ECO:0000313" key="5">
    <source>
        <dbReference type="Proteomes" id="UP000237194"/>
    </source>
</evidence>
<name>A0A2S3WIV7_PSEPU</name>